<dbReference type="Proteomes" id="UP001282336">
    <property type="component" value="Unassembled WGS sequence"/>
</dbReference>
<accession>A0AAJ2VVN6</accession>
<keyword evidence="1" id="KW-0540">Nuclease</keyword>
<gene>
    <name evidence="1" type="ORF">SIL20_17425</name>
</gene>
<comment type="caution">
    <text evidence="1">The sequence shown here is derived from an EMBL/GenBank/DDBJ whole genome shotgun (WGS) entry which is preliminary data.</text>
</comment>
<reference evidence="1" key="1">
    <citation type="submission" date="2023-11" db="EMBL/GenBank/DDBJ databases">
        <title>Scandinavium wanjuensis sp. nov., isolated from lettuce South Korea.</title>
        <authorList>
            <person name="Park J."/>
            <person name="Park S."/>
            <person name="Oh K.K."/>
            <person name="Cho G.S."/>
            <person name="Franz C.M.A.P."/>
        </authorList>
    </citation>
    <scope>NUCLEOTIDE SEQUENCE</scope>
    <source>
        <strain evidence="1">V105_12</strain>
    </source>
</reference>
<keyword evidence="1" id="KW-0255">Endonuclease</keyword>
<dbReference type="GO" id="GO:0003677">
    <property type="term" value="F:DNA binding"/>
    <property type="evidence" value="ECO:0007669"/>
    <property type="project" value="InterPro"/>
</dbReference>
<dbReference type="Pfam" id="PF05944">
    <property type="entry name" value="Phage_term_smal"/>
    <property type="match status" value="1"/>
</dbReference>
<proteinExistence type="predicted"/>
<evidence type="ECO:0000313" key="1">
    <source>
        <dbReference type="EMBL" id="MDX6033282.1"/>
    </source>
</evidence>
<sequence length="216" mass="23825">MSLSPARQHRLRVQAEQAARTGGSVRHASGYDQMLLQLAEDKRRLKGIQSTVTKAQIKVELLPKYAAWVEGVLAAEAAQQDDVVMYAMLWRIDAGDYAGALQIAGHALRHGWVMPLGNRNTQTVLVEELADAAQAAITASQPFETEFLLQALDMTDGTDMPDQSRARLHKAIGLLLSEASPASALNHLTHALQLDPRCGVKKDKERLERRLRNESQ</sequence>
<organism evidence="1 2">
    <name type="scientific">Scandinavium lactucae</name>
    <dbReference type="NCBI Taxonomy" id="3095028"/>
    <lineage>
        <taxon>Bacteria</taxon>
        <taxon>Pseudomonadati</taxon>
        <taxon>Pseudomonadota</taxon>
        <taxon>Gammaproteobacteria</taxon>
        <taxon>Enterobacterales</taxon>
        <taxon>Enterobacteriaceae</taxon>
        <taxon>Scandinavium</taxon>
    </lineage>
</organism>
<name>A0AAJ2VVN6_9ENTR</name>
<keyword evidence="1" id="KW-0378">Hydrolase</keyword>
<evidence type="ECO:0000313" key="2">
    <source>
        <dbReference type="Proteomes" id="UP001282336"/>
    </source>
</evidence>
<dbReference type="AlphaFoldDB" id="A0AAJ2VVN6"/>
<dbReference type="InterPro" id="IPR010270">
    <property type="entry name" value="Phage_P2_GpM"/>
</dbReference>
<dbReference type="EMBL" id="JAWXRC010000042">
    <property type="protein sequence ID" value="MDX6033282.1"/>
    <property type="molecule type" value="Genomic_DNA"/>
</dbReference>
<protein>
    <submittedName>
        <fullName evidence="1">Terminase endonuclease subunit</fullName>
    </submittedName>
</protein>
<dbReference type="RefSeq" id="WP_319629749.1">
    <property type="nucleotide sequence ID" value="NZ_JAWXRB010000045.1"/>
</dbReference>
<dbReference type="GO" id="GO:0004519">
    <property type="term" value="F:endonuclease activity"/>
    <property type="evidence" value="ECO:0007669"/>
    <property type="project" value="UniProtKB-KW"/>
</dbReference>